<comment type="similarity">
    <text evidence="1">Belongs to the CCM1 family.</text>
</comment>
<feature type="compositionally biased region" description="Pro residues" evidence="6">
    <location>
        <begin position="897"/>
        <end position="911"/>
    </location>
</feature>
<reference evidence="7" key="1">
    <citation type="submission" date="2021-05" db="EMBL/GenBank/DDBJ databases">
        <authorList>
            <person name="Stam R."/>
        </authorList>
    </citation>
    <scope>NUCLEOTIDE SEQUENCE</scope>
    <source>
        <strain evidence="7">CS162</strain>
    </source>
</reference>
<dbReference type="NCBIfam" id="TIGR00756">
    <property type="entry name" value="PPR"/>
    <property type="match status" value="2"/>
</dbReference>
<dbReference type="Pfam" id="PF13041">
    <property type="entry name" value="PPR_2"/>
    <property type="match status" value="2"/>
</dbReference>
<proteinExistence type="inferred from homology"/>
<evidence type="ECO:0000256" key="5">
    <source>
        <dbReference type="PROSITE-ProRule" id="PRU00708"/>
    </source>
</evidence>
<feature type="compositionally biased region" description="Basic residues" evidence="6">
    <location>
        <begin position="145"/>
        <end position="154"/>
    </location>
</feature>
<feature type="region of interest" description="Disordered" evidence="6">
    <location>
        <begin position="136"/>
        <end position="166"/>
    </location>
</feature>
<dbReference type="GeneID" id="67010171"/>
<dbReference type="RefSeq" id="XP_043173623.1">
    <property type="nucleotide sequence ID" value="XM_043317688.1"/>
</dbReference>
<dbReference type="AlphaFoldDB" id="A0A8J2I8B4"/>
<feature type="repeat" description="PPR" evidence="5">
    <location>
        <begin position="730"/>
        <end position="764"/>
    </location>
</feature>
<dbReference type="Proteomes" id="UP000676310">
    <property type="component" value="Unassembled WGS sequence"/>
</dbReference>
<dbReference type="Gene3D" id="1.25.40.10">
    <property type="entry name" value="Tetratricopeptide repeat domain"/>
    <property type="match status" value="2"/>
</dbReference>
<evidence type="ECO:0008006" key="9">
    <source>
        <dbReference type="Google" id="ProtNLM"/>
    </source>
</evidence>
<dbReference type="PANTHER" id="PTHR47447:SF17">
    <property type="entry name" value="OS12G0638900 PROTEIN"/>
    <property type="match status" value="1"/>
</dbReference>
<feature type="compositionally biased region" description="Basic and acidic residues" evidence="6">
    <location>
        <begin position="42"/>
        <end position="60"/>
    </location>
</feature>
<evidence type="ECO:0000313" key="8">
    <source>
        <dbReference type="Proteomes" id="UP000676310"/>
    </source>
</evidence>
<feature type="region of interest" description="Disordered" evidence="6">
    <location>
        <begin position="33"/>
        <end position="60"/>
    </location>
</feature>
<dbReference type="OrthoDB" id="185373at2759"/>
<feature type="region of interest" description="Disordered" evidence="6">
    <location>
        <begin position="965"/>
        <end position="995"/>
    </location>
</feature>
<accession>A0A8J2I8B4</accession>
<feature type="repeat" description="PPR" evidence="5">
    <location>
        <begin position="695"/>
        <end position="729"/>
    </location>
</feature>
<comment type="subunit">
    <text evidence="4">Binds to mitochondrial small subunit 15S rRNA.</text>
</comment>
<evidence type="ECO:0000256" key="4">
    <source>
        <dbReference type="ARBA" id="ARBA00044511"/>
    </source>
</evidence>
<feature type="compositionally biased region" description="Polar residues" evidence="6">
    <location>
        <begin position="155"/>
        <end position="165"/>
    </location>
</feature>
<name>A0A8J2I8B4_9PLEO</name>
<gene>
    <name evidence="7" type="ORF">ALTATR162_LOCUS10052</name>
</gene>
<dbReference type="InterPro" id="IPR002885">
    <property type="entry name" value="PPR_rpt"/>
</dbReference>
<dbReference type="InterPro" id="IPR011990">
    <property type="entry name" value="TPR-like_helical_dom_sf"/>
</dbReference>
<feature type="compositionally biased region" description="Polar residues" evidence="6">
    <location>
        <begin position="965"/>
        <end position="975"/>
    </location>
</feature>
<sequence>MPRFRVPNASLIASADLPILPFLAPRVFAESSIPRRSRQRHARSDTIHQEEKKTAKHVEQGTRVECEEGMSEIRQVIGTACRKQRIQDASATELLQTSGHWRIGTDRPVSANRLYAEISNLTRQYARSYATIASNNQGVAEGKKSSRRRARRVQPTRSSSPSALVQNGPIRAIARAKARSIEEARLYNYLSRLPPWFTSRRHMTQGQYRSLSRRVTNLIRWDLTHLDLTRAADGGLHYAFAALDRSLYPSLRRHTRRVTIKHDPRCVRLSWKLFTPGTPGTSSTLHQVWRNWVALDVSTRKAYAHRLLIYLLDRQPGRALPFTQVLANDPLLRNRKTETIADALGHLAQLHTQGLYDNKSWGADPEAHKRLFVPAFVHVFKKSLAGRIGVCSQDLLYNLVELATTEDLKKVFDCLVKHRARMGFDTVLHYATAFGQAGEVQYALKCLDLLTARHTATAWEVMVERKRLRWTCAVILRKSMSASQDFHQTPVVVAAIVRLGIKMDILLYNVVMHNAMEAGDYATAFKVYNSLENNDIQPDKHTFSIMLHGCTMQDNPAFFQTFAQHCADIAKDIQDPWLAADYLYYLQVRHKGDEDVERTSALLWQSYAEHFSVAPLQSFIGYGTPDLRKASISQNSSALGSMLLTPPPVAMYIMLQTEIRSALAISNTRVYNLYLKFKSVVEEGGDPEFDAVVQDPMIWNAFLFAFCQKQQFANASQLIQDMTDGPAKPNIYSWTIFMQAFFKTGQVQAAERVFQIMRSRGVDPDQFTWGVLLRGYAKAQLVDRIGDTIPHLDAEQELDPDLLRHFAKVVDRKKLMGVLEENRLHREASALEKANREAEEERSRWWDELADGEAATRSDISPVQLDATAAVQNEESFATQPGSSAVLPKRTLVPEQPTEPPQMPRSQPRPPQANLQDPEVQYRKLQEQLGLVEPTGLAVNDHVESEPVELLSTDLGFKSMIGKNQVKTMDSSKPATTRKRARFNLAKPRSGGDLE</sequence>
<dbReference type="PROSITE" id="PS51375">
    <property type="entry name" value="PPR"/>
    <property type="match status" value="3"/>
</dbReference>
<organism evidence="7 8">
    <name type="scientific">Alternaria atra</name>
    <dbReference type="NCBI Taxonomy" id="119953"/>
    <lineage>
        <taxon>Eukaryota</taxon>
        <taxon>Fungi</taxon>
        <taxon>Dikarya</taxon>
        <taxon>Ascomycota</taxon>
        <taxon>Pezizomycotina</taxon>
        <taxon>Dothideomycetes</taxon>
        <taxon>Pleosporomycetidae</taxon>
        <taxon>Pleosporales</taxon>
        <taxon>Pleosporineae</taxon>
        <taxon>Pleosporaceae</taxon>
        <taxon>Alternaria</taxon>
        <taxon>Alternaria sect. Ulocladioides</taxon>
    </lineage>
</organism>
<evidence type="ECO:0000256" key="6">
    <source>
        <dbReference type="SAM" id="MobiDB-lite"/>
    </source>
</evidence>
<evidence type="ECO:0000256" key="1">
    <source>
        <dbReference type="ARBA" id="ARBA00006192"/>
    </source>
</evidence>
<evidence type="ECO:0000256" key="3">
    <source>
        <dbReference type="ARBA" id="ARBA00044493"/>
    </source>
</evidence>
<feature type="repeat" description="PPR" evidence="5">
    <location>
        <begin position="504"/>
        <end position="538"/>
    </location>
</feature>
<protein>
    <recommendedName>
        <fullName evidence="9">Pentatricopeptide repeat-containing protein</fullName>
    </recommendedName>
</protein>
<dbReference type="PANTHER" id="PTHR47447">
    <property type="entry name" value="OS03G0856100 PROTEIN"/>
    <property type="match status" value="1"/>
</dbReference>
<comment type="caution">
    <text evidence="7">The sequence shown here is derived from an EMBL/GenBank/DDBJ whole genome shotgun (WGS) entry which is preliminary data.</text>
</comment>
<keyword evidence="2" id="KW-0677">Repeat</keyword>
<evidence type="ECO:0000313" key="7">
    <source>
        <dbReference type="EMBL" id="CAG5182221.1"/>
    </source>
</evidence>
<evidence type="ECO:0000256" key="2">
    <source>
        <dbReference type="ARBA" id="ARBA00022737"/>
    </source>
</evidence>
<keyword evidence="8" id="KW-1185">Reference proteome</keyword>
<feature type="region of interest" description="Disordered" evidence="6">
    <location>
        <begin position="875"/>
        <end position="917"/>
    </location>
</feature>
<dbReference type="EMBL" id="CAJRGZ010000027">
    <property type="protein sequence ID" value="CAG5182221.1"/>
    <property type="molecule type" value="Genomic_DNA"/>
</dbReference>
<comment type="function">
    <text evidence="3">Regulates mitochondrial small subunit maturation by controlling 15S rRNA 5'-end processing. Localizes to the 5' precursor of the 15S rRNA in a position that is subsequently occupied by mS47 in the mature yeast mtSSU. Uses structure and sequence-specific RNA recognition, binding to a single-stranded region of the precursor and specifically recognizing bases -6 to -1. The exchange of Ccm1 for mS47 is coupled to the irreversible removal of precursor rRNA that is accompanied by conformational changes of the mitoribosomal proteins uS5m and mS26. These conformational changes signal completion of 5'-end rRNA processing through protection of the mature 5'-end of the 15S rRNA and stabilization of mS47. The removal of the 5' precursor together with the dissociation of Ccm1 may be catalyzed by the 5'-3' exoribonuclease Pet127. Involved in the specific removal of group I introns in mitochondrial encoded transcripts.</text>
</comment>